<accession>A0A3P7JBY1</accession>
<gene>
    <name evidence="1" type="ORF">SVUK_LOCUS13211</name>
</gene>
<evidence type="ECO:0000313" key="2">
    <source>
        <dbReference type="Proteomes" id="UP000270094"/>
    </source>
</evidence>
<protein>
    <submittedName>
        <fullName evidence="1">Uncharacterized protein</fullName>
    </submittedName>
</protein>
<proteinExistence type="predicted"/>
<dbReference type="AlphaFoldDB" id="A0A3P7JBY1"/>
<dbReference type="Proteomes" id="UP000270094">
    <property type="component" value="Unassembled WGS sequence"/>
</dbReference>
<reference evidence="1 2" key="1">
    <citation type="submission" date="2018-11" db="EMBL/GenBank/DDBJ databases">
        <authorList>
            <consortium name="Pathogen Informatics"/>
        </authorList>
    </citation>
    <scope>NUCLEOTIDE SEQUENCE [LARGE SCALE GENOMIC DNA]</scope>
</reference>
<sequence>MAPCALRIIAIVGNLIYHTFVDGQGDRIRSLFSSTFYNRSDAKKFMFY</sequence>
<evidence type="ECO:0000313" key="1">
    <source>
        <dbReference type="EMBL" id="VDM78213.1"/>
    </source>
</evidence>
<organism evidence="1 2">
    <name type="scientific">Strongylus vulgaris</name>
    <name type="common">Blood worm</name>
    <dbReference type="NCBI Taxonomy" id="40348"/>
    <lineage>
        <taxon>Eukaryota</taxon>
        <taxon>Metazoa</taxon>
        <taxon>Ecdysozoa</taxon>
        <taxon>Nematoda</taxon>
        <taxon>Chromadorea</taxon>
        <taxon>Rhabditida</taxon>
        <taxon>Rhabditina</taxon>
        <taxon>Rhabditomorpha</taxon>
        <taxon>Strongyloidea</taxon>
        <taxon>Strongylidae</taxon>
        <taxon>Strongylus</taxon>
    </lineage>
</organism>
<name>A0A3P7JBY1_STRVU</name>
<keyword evidence="2" id="KW-1185">Reference proteome</keyword>
<dbReference type="OrthoDB" id="6243248at2759"/>
<dbReference type="EMBL" id="UYYB01101330">
    <property type="protein sequence ID" value="VDM78213.1"/>
    <property type="molecule type" value="Genomic_DNA"/>
</dbReference>